<accession>A0A3P7J7N7</accession>
<keyword evidence="2" id="KW-1185">Reference proteome</keyword>
<evidence type="ECO:0000313" key="2">
    <source>
        <dbReference type="Proteomes" id="UP000270094"/>
    </source>
</evidence>
<sequence>MEVFPAVRSDFEMDMEYELDQLITDYANEHLSGNVKKEKVQAVSAKEVGFAEFESAINSISATQYFVSFYARTHECGVIFVPFFQA</sequence>
<reference evidence="1" key="1">
    <citation type="submission" date="2018-11" db="EMBL/GenBank/DDBJ databases">
        <authorList>
            <consortium name="Pathogen Informatics"/>
        </authorList>
    </citation>
    <scope>NUCLEOTIDE SEQUENCE [LARGE SCALE GENOMIC DNA]</scope>
</reference>
<name>A0A3P7J7N7_STRVU</name>
<protein>
    <submittedName>
        <fullName evidence="1">Uncharacterized protein</fullName>
    </submittedName>
</protein>
<dbReference type="Proteomes" id="UP000270094">
    <property type="component" value="Unassembled WGS sequence"/>
</dbReference>
<evidence type="ECO:0000313" key="1">
    <source>
        <dbReference type="EMBL" id="VDM73904.1"/>
    </source>
</evidence>
<organism evidence="1 2">
    <name type="scientific">Strongylus vulgaris</name>
    <name type="common">Blood worm</name>
    <dbReference type="NCBI Taxonomy" id="40348"/>
    <lineage>
        <taxon>Eukaryota</taxon>
        <taxon>Metazoa</taxon>
        <taxon>Ecdysozoa</taxon>
        <taxon>Nematoda</taxon>
        <taxon>Chromadorea</taxon>
        <taxon>Rhabditida</taxon>
        <taxon>Rhabditina</taxon>
        <taxon>Rhabditomorpha</taxon>
        <taxon>Strongyloidea</taxon>
        <taxon>Strongylidae</taxon>
        <taxon>Strongylus</taxon>
    </lineage>
</organism>
<proteinExistence type="predicted"/>
<dbReference type="EMBL" id="UYYB01032992">
    <property type="protein sequence ID" value="VDM73904.1"/>
    <property type="molecule type" value="Genomic_DNA"/>
</dbReference>
<dbReference type="AlphaFoldDB" id="A0A3P7J7N7"/>
<dbReference type="OrthoDB" id="122464at2759"/>
<gene>
    <name evidence="1" type="ORF">SVUK_LOCUS8902</name>
</gene>